<sequence length="429" mass="46815">MKVPTVISLLVATALTIAVQAAPVIESTFAPPPAPSTTFSLPPTSTSLPPSDSSSKNGTHPATDRDQPFTVTDDSDLRKYTVNYDYEDAAKHIAKYHEAVYGNTAASRTNAVSRAAASTDILPFCVGYAFDGVGARSKIFKNKMSCDIAGWTTLFIFTANTKKDVHQAKYPICVGFASGPDRSMLFSGKTTCSIDEFSNGFAFYESGMKISYDATVSPMHESTVMWQAYGPHRMMLYPYYEGDRHGWQWAYNLQYRSRYRLAPPNERVNLVTQQGMHEEVHKKLSISTPNTAASRCTLNLIETWTDDFVNSGNPISNAGSNNAQFVADAKRDECSNLVAKSSIRVARVTYKLASSLEAVIDGKVYAAISISANTHLPPAHTRVALRESLRTGKPAMVGQQGNKGIPDSVVALVDDTFITIGSKSIYYAM</sequence>
<dbReference type="EMBL" id="JAAAXW010000417">
    <property type="protein sequence ID" value="KAF9537347.1"/>
    <property type="molecule type" value="Genomic_DNA"/>
</dbReference>
<feature type="compositionally biased region" description="Low complexity" evidence="1">
    <location>
        <begin position="36"/>
        <end position="55"/>
    </location>
</feature>
<keyword evidence="4" id="KW-1185">Reference proteome</keyword>
<organism evidence="3 4">
    <name type="scientific">Mortierella hygrophila</name>
    <dbReference type="NCBI Taxonomy" id="979708"/>
    <lineage>
        <taxon>Eukaryota</taxon>
        <taxon>Fungi</taxon>
        <taxon>Fungi incertae sedis</taxon>
        <taxon>Mucoromycota</taxon>
        <taxon>Mortierellomycotina</taxon>
        <taxon>Mortierellomycetes</taxon>
        <taxon>Mortierellales</taxon>
        <taxon>Mortierellaceae</taxon>
        <taxon>Mortierella</taxon>
    </lineage>
</organism>
<keyword evidence="2" id="KW-0732">Signal</keyword>
<proteinExistence type="predicted"/>
<accession>A0A9P6EX34</accession>
<feature type="signal peptide" evidence="2">
    <location>
        <begin position="1"/>
        <end position="21"/>
    </location>
</feature>
<protein>
    <submittedName>
        <fullName evidence="3">Uncharacterized protein</fullName>
    </submittedName>
</protein>
<reference evidence="3" key="1">
    <citation type="journal article" date="2020" name="Fungal Divers.">
        <title>Resolving the Mortierellaceae phylogeny through synthesis of multi-gene phylogenetics and phylogenomics.</title>
        <authorList>
            <person name="Vandepol N."/>
            <person name="Liber J."/>
            <person name="Desiro A."/>
            <person name="Na H."/>
            <person name="Kennedy M."/>
            <person name="Barry K."/>
            <person name="Grigoriev I.V."/>
            <person name="Miller A.N."/>
            <person name="O'Donnell K."/>
            <person name="Stajich J.E."/>
            <person name="Bonito G."/>
        </authorList>
    </citation>
    <scope>NUCLEOTIDE SEQUENCE</scope>
    <source>
        <strain evidence="3">NRRL 2591</strain>
    </source>
</reference>
<evidence type="ECO:0000313" key="4">
    <source>
        <dbReference type="Proteomes" id="UP000723463"/>
    </source>
</evidence>
<comment type="caution">
    <text evidence="3">The sequence shown here is derived from an EMBL/GenBank/DDBJ whole genome shotgun (WGS) entry which is preliminary data.</text>
</comment>
<feature type="chain" id="PRO_5040176395" evidence="2">
    <location>
        <begin position="22"/>
        <end position="429"/>
    </location>
</feature>
<evidence type="ECO:0000256" key="2">
    <source>
        <dbReference type="SAM" id="SignalP"/>
    </source>
</evidence>
<evidence type="ECO:0000256" key="1">
    <source>
        <dbReference type="SAM" id="MobiDB-lite"/>
    </source>
</evidence>
<dbReference type="Proteomes" id="UP000723463">
    <property type="component" value="Unassembled WGS sequence"/>
</dbReference>
<feature type="region of interest" description="Disordered" evidence="1">
    <location>
        <begin position="34"/>
        <end position="72"/>
    </location>
</feature>
<gene>
    <name evidence="3" type="ORF">EC957_008409</name>
</gene>
<evidence type="ECO:0000313" key="3">
    <source>
        <dbReference type="EMBL" id="KAF9537347.1"/>
    </source>
</evidence>
<name>A0A9P6EX34_9FUNG</name>
<dbReference type="AlphaFoldDB" id="A0A9P6EX34"/>